<dbReference type="PANTHER" id="PTHR39157:SF1">
    <property type="entry name" value="DOXX FAMILY PROTEIN"/>
    <property type="match status" value="1"/>
</dbReference>
<dbReference type="EMBL" id="QUBQ01000002">
    <property type="protein sequence ID" value="REK74593.1"/>
    <property type="molecule type" value="Genomic_DNA"/>
</dbReference>
<feature type="transmembrane region" description="Helical" evidence="1">
    <location>
        <begin position="90"/>
        <end position="115"/>
    </location>
</feature>
<accession>A0A371PF75</accession>
<protein>
    <submittedName>
        <fullName evidence="2">DoxX family protein</fullName>
    </submittedName>
</protein>
<feature type="transmembrane region" description="Helical" evidence="1">
    <location>
        <begin position="12"/>
        <end position="30"/>
    </location>
</feature>
<feature type="transmembrane region" description="Helical" evidence="1">
    <location>
        <begin position="127"/>
        <end position="147"/>
    </location>
</feature>
<keyword evidence="3" id="KW-1185">Reference proteome</keyword>
<keyword evidence="1" id="KW-0812">Transmembrane</keyword>
<proteinExistence type="predicted"/>
<dbReference type="Proteomes" id="UP000261905">
    <property type="component" value="Unassembled WGS sequence"/>
</dbReference>
<dbReference type="PANTHER" id="PTHR39157">
    <property type="entry name" value="INTEGRAL MEMBRANE PROTEIN-RELATED"/>
    <property type="match status" value="1"/>
</dbReference>
<evidence type="ECO:0000313" key="3">
    <source>
        <dbReference type="Proteomes" id="UP000261905"/>
    </source>
</evidence>
<dbReference type="RefSeq" id="WP_116046100.1">
    <property type="nucleotide sequence ID" value="NZ_QUBQ01000002.1"/>
</dbReference>
<dbReference type="AlphaFoldDB" id="A0A371PF75"/>
<reference evidence="2 3" key="1">
    <citation type="submission" date="2018-08" db="EMBL/GenBank/DDBJ databases">
        <title>Paenibacillus sp. M4BSY-1, whole genome shotgun sequence.</title>
        <authorList>
            <person name="Tuo L."/>
        </authorList>
    </citation>
    <scope>NUCLEOTIDE SEQUENCE [LARGE SCALE GENOMIC DNA]</scope>
    <source>
        <strain evidence="2 3">M4BSY-1</strain>
    </source>
</reference>
<name>A0A371PF75_9BACL</name>
<comment type="caution">
    <text evidence="2">The sequence shown here is derived from an EMBL/GenBank/DDBJ whole genome shotgun (WGS) entry which is preliminary data.</text>
</comment>
<keyword evidence="1" id="KW-1133">Transmembrane helix</keyword>
<evidence type="ECO:0000313" key="2">
    <source>
        <dbReference type="EMBL" id="REK74593.1"/>
    </source>
</evidence>
<evidence type="ECO:0000256" key="1">
    <source>
        <dbReference type="SAM" id="Phobius"/>
    </source>
</evidence>
<dbReference type="OrthoDB" id="26941at2"/>
<keyword evidence="1" id="KW-0472">Membrane</keyword>
<gene>
    <name evidence="2" type="ORF">DX130_12925</name>
</gene>
<organism evidence="2 3">
    <name type="scientific">Paenibacillus paeoniae</name>
    <dbReference type="NCBI Taxonomy" id="2292705"/>
    <lineage>
        <taxon>Bacteria</taxon>
        <taxon>Bacillati</taxon>
        <taxon>Bacillota</taxon>
        <taxon>Bacilli</taxon>
        <taxon>Bacillales</taxon>
        <taxon>Paenibacillaceae</taxon>
        <taxon>Paenibacillus</taxon>
    </lineage>
</organism>
<sequence length="176" mass="19278">MKFWSEKRWSAFLVTVIRIFLGYNWLLLGWGKLSGEKPFDASGFLSNALANPVIDRATGEALYPTYLSFLEHVAMPNVKVINVLVPWGEFLVGLGLIVGALSLTAAFFGLLLNFMFMFSGSVSNNPWFLLLGVLIVLAGSNTGRFGVDRYLLPWLKDTAGKLGKGQRKTEGAGNGI</sequence>